<keyword evidence="3" id="KW-1185">Reference proteome</keyword>
<protein>
    <submittedName>
        <fullName evidence="2">DUF2690 domain-containing protein</fullName>
    </submittedName>
</protein>
<gene>
    <name evidence="2" type="ORF">ACFO0C_03465</name>
</gene>
<evidence type="ECO:0000256" key="1">
    <source>
        <dbReference type="SAM" id="SignalP"/>
    </source>
</evidence>
<dbReference type="RefSeq" id="WP_378065016.1">
    <property type="nucleotide sequence ID" value="NZ_JBHSBL010000004.1"/>
</dbReference>
<organism evidence="2 3">
    <name type="scientific">Actinoplanes subglobosus</name>
    <dbReference type="NCBI Taxonomy" id="1547892"/>
    <lineage>
        <taxon>Bacteria</taxon>
        <taxon>Bacillati</taxon>
        <taxon>Actinomycetota</taxon>
        <taxon>Actinomycetes</taxon>
        <taxon>Micromonosporales</taxon>
        <taxon>Micromonosporaceae</taxon>
        <taxon>Actinoplanes</taxon>
    </lineage>
</organism>
<dbReference type="EMBL" id="JBHSBL010000004">
    <property type="protein sequence ID" value="MFC4063975.1"/>
    <property type="molecule type" value="Genomic_DNA"/>
</dbReference>
<dbReference type="InterPro" id="IPR021224">
    <property type="entry name" value="DUF2690"/>
</dbReference>
<name>A0ABV8IQ88_9ACTN</name>
<dbReference type="PROSITE" id="PS51257">
    <property type="entry name" value="PROKAR_LIPOPROTEIN"/>
    <property type="match status" value="1"/>
</dbReference>
<comment type="caution">
    <text evidence="2">The sequence shown here is derived from an EMBL/GenBank/DDBJ whole genome shotgun (WGS) entry which is preliminary data.</text>
</comment>
<feature type="signal peptide" evidence="1">
    <location>
        <begin position="1"/>
        <end position="29"/>
    </location>
</feature>
<dbReference type="Proteomes" id="UP001595867">
    <property type="component" value="Unassembled WGS sequence"/>
</dbReference>
<proteinExistence type="predicted"/>
<evidence type="ECO:0000313" key="3">
    <source>
        <dbReference type="Proteomes" id="UP001595867"/>
    </source>
</evidence>
<evidence type="ECO:0000313" key="2">
    <source>
        <dbReference type="EMBL" id="MFC4063975.1"/>
    </source>
</evidence>
<reference evidence="3" key="1">
    <citation type="journal article" date="2019" name="Int. J. Syst. Evol. Microbiol.">
        <title>The Global Catalogue of Microorganisms (GCM) 10K type strain sequencing project: providing services to taxonomists for standard genome sequencing and annotation.</title>
        <authorList>
            <consortium name="The Broad Institute Genomics Platform"/>
            <consortium name="The Broad Institute Genome Sequencing Center for Infectious Disease"/>
            <person name="Wu L."/>
            <person name="Ma J."/>
        </authorList>
    </citation>
    <scope>NUCLEOTIDE SEQUENCE [LARGE SCALE GENOMIC DNA]</scope>
    <source>
        <strain evidence="3">TBRC 5832</strain>
    </source>
</reference>
<dbReference type="Pfam" id="PF10901">
    <property type="entry name" value="DUF2690"/>
    <property type="match status" value="1"/>
</dbReference>
<accession>A0ABV8IQ88</accession>
<keyword evidence="1" id="KW-0732">Signal</keyword>
<sequence>MIRNAVRAGIAAIAATGAVLALSATPAFAACGNKCDGENPFSYTYLEGGGVGAPVNCKNSAVTPENTDTKTYLKYANRSIYIELRYSTVCRTAWARTNAVGWTINTYSYKADGSFRTSTEQHTNSTVKYSAMVNDAGLTAKACIWVPVSDTQVCTSKY</sequence>
<feature type="chain" id="PRO_5046163182" evidence="1">
    <location>
        <begin position="30"/>
        <end position="158"/>
    </location>
</feature>